<proteinExistence type="predicted"/>
<dbReference type="EMBL" id="JBBPCN010000001">
    <property type="protein sequence ID" value="MEK8070194.1"/>
    <property type="molecule type" value="Genomic_DNA"/>
</dbReference>
<reference evidence="3 4" key="1">
    <citation type="submission" date="2024-03" db="EMBL/GenBank/DDBJ databases">
        <title>Rhodococcus navarretei sp. nov. and Pseudarthrobacter quantumdoti sp. nov., two new species with the ability to biosynthesize Quantum Dots isolated from soil samples at Union Glacier, Antarctica.</title>
        <authorList>
            <person name="Vargas M."/>
        </authorList>
    </citation>
    <scope>NUCLEOTIDE SEQUENCE [LARGE SCALE GENOMIC DNA]</scope>
    <source>
        <strain evidence="3 4">EXRC-4A-4</strain>
    </source>
</reference>
<name>A0ABU9CS08_9NOCA</name>
<keyword evidence="4" id="KW-1185">Reference proteome</keyword>
<evidence type="ECO:0000313" key="3">
    <source>
        <dbReference type="EMBL" id="MEK8070194.1"/>
    </source>
</evidence>
<dbReference type="Proteomes" id="UP001456513">
    <property type="component" value="Unassembled WGS sequence"/>
</dbReference>
<keyword evidence="2" id="KW-1133">Transmembrane helix</keyword>
<accession>A0ABU9CS08</accession>
<dbReference type="RefSeq" id="WP_341440428.1">
    <property type="nucleotide sequence ID" value="NZ_JBBPCN010000001.1"/>
</dbReference>
<protein>
    <submittedName>
        <fullName evidence="3">Uncharacterized protein</fullName>
    </submittedName>
</protein>
<feature type="region of interest" description="Disordered" evidence="1">
    <location>
        <begin position="59"/>
        <end position="194"/>
    </location>
</feature>
<feature type="compositionally biased region" description="Basic and acidic residues" evidence="1">
    <location>
        <begin position="173"/>
        <end position="194"/>
    </location>
</feature>
<evidence type="ECO:0000256" key="1">
    <source>
        <dbReference type="SAM" id="MobiDB-lite"/>
    </source>
</evidence>
<organism evidence="3 4">
    <name type="scientific">Rhodococcus navarretei</name>
    <dbReference type="NCBI Taxonomy" id="3128981"/>
    <lineage>
        <taxon>Bacteria</taxon>
        <taxon>Bacillati</taxon>
        <taxon>Actinomycetota</taxon>
        <taxon>Actinomycetes</taxon>
        <taxon>Mycobacteriales</taxon>
        <taxon>Nocardiaceae</taxon>
        <taxon>Rhodococcus</taxon>
    </lineage>
</organism>
<keyword evidence="2" id="KW-0472">Membrane</keyword>
<keyword evidence="2" id="KW-0812">Transmembrane</keyword>
<feature type="compositionally biased region" description="Basic and acidic residues" evidence="1">
    <location>
        <begin position="95"/>
        <end position="135"/>
    </location>
</feature>
<sequence length="194" mass="20904">MSTTVWIIVAVVVVLVVVALAVVVARKGKERKRLEANEIREKAADEAALVEERELLARESEAKARRAQAEADVKAAEADKLAQQAHSHQGVAAQSRDDLDAEFARANELDPDVDHRSGAKAAHTDNTGRLDDHGQAHHSGADTNETYPGQHDAGARNTAAHDAAAHTSTDPRSTGEKVRDTVDPRTDNGHHRTN</sequence>
<feature type="transmembrane region" description="Helical" evidence="2">
    <location>
        <begin position="6"/>
        <end position="25"/>
    </location>
</feature>
<gene>
    <name evidence="3" type="ORF">AABD04_04925</name>
</gene>
<comment type="caution">
    <text evidence="3">The sequence shown here is derived from an EMBL/GenBank/DDBJ whole genome shotgun (WGS) entry which is preliminary data.</text>
</comment>
<evidence type="ECO:0000313" key="4">
    <source>
        <dbReference type="Proteomes" id="UP001456513"/>
    </source>
</evidence>
<feature type="compositionally biased region" description="Low complexity" evidence="1">
    <location>
        <begin position="155"/>
        <end position="170"/>
    </location>
</feature>
<evidence type="ECO:0000256" key="2">
    <source>
        <dbReference type="SAM" id="Phobius"/>
    </source>
</evidence>
<feature type="compositionally biased region" description="Basic and acidic residues" evidence="1">
    <location>
        <begin position="59"/>
        <end position="80"/>
    </location>
</feature>